<dbReference type="Gene3D" id="3.40.190.10">
    <property type="entry name" value="Periplasmic binding protein-like II"/>
    <property type="match status" value="2"/>
</dbReference>
<dbReference type="PANTHER" id="PTHR30024:SF47">
    <property type="entry name" value="TAURINE-BINDING PERIPLASMIC PROTEIN"/>
    <property type="match status" value="1"/>
</dbReference>
<dbReference type="NCBIfam" id="TIGR02122">
    <property type="entry name" value="TRAP_TAXI"/>
    <property type="match status" value="1"/>
</dbReference>
<feature type="signal peptide" evidence="4">
    <location>
        <begin position="1"/>
        <end position="27"/>
    </location>
</feature>
<comment type="similarity">
    <text evidence="2">Belongs to the bacterial solute-binding protein SsuA/TauA family.</text>
</comment>
<dbReference type="EMBL" id="AP021875">
    <property type="protein sequence ID" value="BBO78504.1"/>
    <property type="molecule type" value="Genomic_DNA"/>
</dbReference>
<dbReference type="KEGG" id="dwd:DSCW_59210"/>
<dbReference type="RefSeq" id="WP_155307134.1">
    <property type="nucleotide sequence ID" value="NZ_AP021875.1"/>
</dbReference>
<dbReference type="InterPro" id="IPR011852">
    <property type="entry name" value="TRAP_TAXI"/>
</dbReference>
<evidence type="ECO:0000313" key="5">
    <source>
        <dbReference type="EMBL" id="BBO78504.1"/>
    </source>
</evidence>
<accession>A0A5K7ZJS2</accession>
<feature type="chain" id="PRO_5024276599" evidence="4">
    <location>
        <begin position="28"/>
        <end position="382"/>
    </location>
</feature>
<dbReference type="Pfam" id="PF16868">
    <property type="entry name" value="NMT1_3"/>
    <property type="match status" value="1"/>
</dbReference>
<reference evidence="5 6" key="1">
    <citation type="submission" date="2019-11" db="EMBL/GenBank/DDBJ databases">
        <title>Comparative genomics of hydrocarbon-degrading Desulfosarcina strains.</title>
        <authorList>
            <person name="Watanabe M."/>
            <person name="Kojima H."/>
            <person name="Fukui M."/>
        </authorList>
    </citation>
    <scope>NUCLEOTIDE SEQUENCE [LARGE SCALE GENOMIC DNA]</scope>
    <source>
        <strain evidence="5 6">PP31</strain>
    </source>
</reference>
<dbReference type="GO" id="GO:0042918">
    <property type="term" value="P:alkanesulfonate transmembrane transport"/>
    <property type="evidence" value="ECO:0007669"/>
    <property type="project" value="TreeGrafter"/>
</dbReference>
<dbReference type="OrthoDB" id="9780180at2"/>
<name>A0A5K7ZJS2_9BACT</name>
<proteinExistence type="inferred from homology"/>
<evidence type="ECO:0000256" key="4">
    <source>
        <dbReference type="SAM" id="SignalP"/>
    </source>
</evidence>
<dbReference type="SUPFAM" id="SSF53850">
    <property type="entry name" value="Periplasmic binding protein-like II"/>
    <property type="match status" value="1"/>
</dbReference>
<evidence type="ECO:0000256" key="1">
    <source>
        <dbReference type="ARBA" id="ARBA00004418"/>
    </source>
</evidence>
<evidence type="ECO:0000256" key="3">
    <source>
        <dbReference type="ARBA" id="ARBA00022729"/>
    </source>
</evidence>
<dbReference type="GO" id="GO:0042597">
    <property type="term" value="C:periplasmic space"/>
    <property type="evidence" value="ECO:0007669"/>
    <property type="project" value="UniProtKB-SubCell"/>
</dbReference>
<gene>
    <name evidence="5" type="ORF">DSCW_59210</name>
</gene>
<keyword evidence="3 4" id="KW-0732">Signal</keyword>
<dbReference type="AlphaFoldDB" id="A0A5K7ZJS2"/>
<comment type="subcellular location">
    <subcellularLocation>
        <location evidence="1">Periplasm</location>
    </subcellularLocation>
</comment>
<protein>
    <submittedName>
        <fullName evidence="5">C4-dicarboxylate ABC transporter</fullName>
    </submittedName>
</protein>
<evidence type="ECO:0000313" key="6">
    <source>
        <dbReference type="Proteomes" id="UP000427769"/>
    </source>
</evidence>
<organism evidence="5 6">
    <name type="scientific">Desulfosarcina widdelii</name>
    <dbReference type="NCBI Taxonomy" id="947919"/>
    <lineage>
        <taxon>Bacteria</taxon>
        <taxon>Pseudomonadati</taxon>
        <taxon>Thermodesulfobacteriota</taxon>
        <taxon>Desulfobacteria</taxon>
        <taxon>Desulfobacterales</taxon>
        <taxon>Desulfosarcinaceae</taxon>
        <taxon>Desulfosarcina</taxon>
    </lineage>
</organism>
<dbReference type="Proteomes" id="UP000427769">
    <property type="component" value="Chromosome"/>
</dbReference>
<sequence length="382" mass="42074">MKNRFYKVALFTTIVAVCLMSSGMAAAADSDVTLPKMMHWSCYDVGAGAYIQTSAIADGLLKKYGVKVRLMPTGSDTSRILAMKTKRVEMTFLGNGAYFASEGLYDFSTYEWGPQDLRCVIAPPATHCLYTTNTSGVKDIKDLKGRRVAWVIGSPSLNVKTTGYLAFGNLTWDDVEKVEFASFGASLNGLIEGSVDAIGGTTKGGIIKAAASPKGAHLLELYSDDNEGWARLKKHAPFLKAVKESKGIDIEENHPKGVAQQRFPMAITYADADADLIYNFLKAVHQSYDVYKNSHQNMPNWEIHLAGSTPADVPFHEGAVRYLKEIGVWTAEDQAWNDARLDHLKKVQAAWEEAVDKAQDQKIKSKDFPAFWVKERAKALGE</sequence>
<dbReference type="PANTHER" id="PTHR30024">
    <property type="entry name" value="ALIPHATIC SULFONATES-BINDING PROTEIN-RELATED"/>
    <property type="match status" value="1"/>
</dbReference>
<keyword evidence="6" id="KW-1185">Reference proteome</keyword>
<evidence type="ECO:0000256" key="2">
    <source>
        <dbReference type="ARBA" id="ARBA00010742"/>
    </source>
</evidence>